<dbReference type="InterPro" id="IPR036513">
    <property type="entry name" value="STAS_dom_sf"/>
</dbReference>
<dbReference type="CDD" id="cd07043">
    <property type="entry name" value="STAS_anti-anti-sigma_factors"/>
    <property type="match status" value="1"/>
</dbReference>
<gene>
    <name evidence="4" type="primary">rsfB_3</name>
    <name evidence="4" type="ORF">MLIT_44230</name>
</gene>
<feature type="domain" description="STAS" evidence="3">
    <location>
        <begin position="16"/>
        <end position="114"/>
    </location>
</feature>
<sequence>MLDGQNIDAEQWHGQVAVVRATGAVDMLTAPRLQAAIRAAHRKQPTGLIVDLSDAQFLSSAGMHVLITTHDEVTPATRFAVVAEGPGTSRPLKITGLTDFIELFSTLDTALNTFAE</sequence>
<dbReference type="GO" id="GO:0043856">
    <property type="term" value="F:anti-sigma factor antagonist activity"/>
    <property type="evidence" value="ECO:0007669"/>
    <property type="project" value="InterPro"/>
</dbReference>
<dbReference type="SUPFAM" id="SSF52091">
    <property type="entry name" value="SpoIIaa-like"/>
    <property type="match status" value="1"/>
</dbReference>
<dbReference type="InterPro" id="IPR002645">
    <property type="entry name" value="STAS_dom"/>
</dbReference>
<dbReference type="PANTHER" id="PTHR33495:SF13">
    <property type="entry name" value="ANTI-SIGMA-F FACTOR ANTAGONIST RSFB"/>
    <property type="match status" value="1"/>
</dbReference>
<dbReference type="Pfam" id="PF01740">
    <property type="entry name" value="STAS"/>
    <property type="match status" value="1"/>
</dbReference>
<proteinExistence type="inferred from homology"/>
<organism evidence="4 5">
    <name type="scientific">Mycolicibacterium litorale</name>
    <dbReference type="NCBI Taxonomy" id="758802"/>
    <lineage>
        <taxon>Bacteria</taxon>
        <taxon>Bacillati</taxon>
        <taxon>Actinomycetota</taxon>
        <taxon>Actinomycetes</taxon>
        <taxon>Mycobacteriales</taxon>
        <taxon>Mycobacteriaceae</taxon>
        <taxon>Mycolicibacterium</taxon>
    </lineage>
</organism>
<evidence type="ECO:0000256" key="2">
    <source>
        <dbReference type="RuleBase" id="RU003749"/>
    </source>
</evidence>
<dbReference type="Proteomes" id="UP000466607">
    <property type="component" value="Chromosome"/>
</dbReference>
<comment type="similarity">
    <text evidence="1 2">Belongs to the anti-sigma-factor antagonist family.</text>
</comment>
<dbReference type="Gene3D" id="3.30.750.24">
    <property type="entry name" value="STAS domain"/>
    <property type="match status" value="1"/>
</dbReference>
<dbReference type="PANTHER" id="PTHR33495">
    <property type="entry name" value="ANTI-SIGMA FACTOR ANTAGONIST TM_1081-RELATED-RELATED"/>
    <property type="match status" value="1"/>
</dbReference>
<keyword evidence="5" id="KW-1185">Reference proteome</keyword>
<protein>
    <recommendedName>
        <fullName evidence="2">Anti-sigma factor antagonist</fullName>
    </recommendedName>
</protein>
<evidence type="ECO:0000313" key="5">
    <source>
        <dbReference type="Proteomes" id="UP000466607"/>
    </source>
</evidence>
<dbReference type="InterPro" id="IPR003658">
    <property type="entry name" value="Anti-sigma_ant"/>
</dbReference>
<dbReference type="PROSITE" id="PS50801">
    <property type="entry name" value="STAS"/>
    <property type="match status" value="1"/>
</dbReference>
<accession>A0AAD1IPR0</accession>
<dbReference type="EMBL" id="AP022586">
    <property type="protein sequence ID" value="BBY18831.1"/>
    <property type="molecule type" value="Genomic_DNA"/>
</dbReference>
<evidence type="ECO:0000259" key="3">
    <source>
        <dbReference type="PROSITE" id="PS50801"/>
    </source>
</evidence>
<evidence type="ECO:0000256" key="1">
    <source>
        <dbReference type="ARBA" id="ARBA00009013"/>
    </source>
</evidence>
<evidence type="ECO:0000313" key="4">
    <source>
        <dbReference type="EMBL" id="BBY18831.1"/>
    </source>
</evidence>
<reference evidence="4 5" key="1">
    <citation type="journal article" date="2019" name="Emerg. Microbes Infect.">
        <title>Comprehensive subspecies identification of 175 nontuberculous mycobacteria species based on 7547 genomic profiles.</title>
        <authorList>
            <person name="Matsumoto Y."/>
            <person name="Kinjo T."/>
            <person name="Motooka D."/>
            <person name="Nabeya D."/>
            <person name="Jung N."/>
            <person name="Uechi K."/>
            <person name="Horii T."/>
            <person name="Iida T."/>
            <person name="Fujita J."/>
            <person name="Nakamura S."/>
        </authorList>
    </citation>
    <scope>NUCLEOTIDE SEQUENCE [LARGE SCALE GENOMIC DNA]</scope>
    <source>
        <strain evidence="4 5">JCM 17423</strain>
    </source>
</reference>
<name>A0AAD1IPR0_9MYCO</name>
<dbReference type="AlphaFoldDB" id="A0AAD1IPR0"/>
<dbReference type="NCBIfam" id="TIGR00377">
    <property type="entry name" value="ant_ant_sig"/>
    <property type="match status" value="1"/>
</dbReference>